<dbReference type="PROSITE" id="PS51219">
    <property type="entry name" value="DPCK"/>
    <property type="match status" value="1"/>
</dbReference>
<dbReference type="Pfam" id="PF01121">
    <property type="entry name" value="CoaE"/>
    <property type="match status" value="1"/>
</dbReference>
<comment type="caution">
    <text evidence="7">The sequence shown here is derived from an EMBL/GenBank/DDBJ whole genome shotgun (WGS) entry which is preliminary data.</text>
</comment>
<dbReference type="HAMAP" id="MF_00376">
    <property type="entry name" value="Dephospho_CoA_kinase"/>
    <property type="match status" value="1"/>
</dbReference>
<dbReference type="RefSeq" id="WP_212699936.1">
    <property type="nucleotide sequence ID" value="NZ_JADMKU010000003.1"/>
</dbReference>
<keyword evidence="5 7" id="KW-0808">Transferase</keyword>
<protein>
    <recommendedName>
        <fullName evidence="5 6">Dephospho-CoA kinase</fullName>
        <ecNumber evidence="5 6">2.7.1.24</ecNumber>
    </recommendedName>
    <alternativeName>
        <fullName evidence="5">Dephosphocoenzyme A kinase</fullName>
    </alternativeName>
</protein>
<dbReference type="EMBL" id="JADMKU010000003">
    <property type="protein sequence ID" value="MBR9650417.1"/>
    <property type="molecule type" value="Genomic_DNA"/>
</dbReference>
<keyword evidence="8" id="KW-1185">Reference proteome</keyword>
<evidence type="ECO:0000313" key="7">
    <source>
        <dbReference type="EMBL" id="MBR9650417.1"/>
    </source>
</evidence>
<dbReference type="Proteomes" id="UP001195941">
    <property type="component" value="Unassembled WGS sequence"/>
</dbReference>
<dbReference type="EC" id="2.7.1.24" evidence="5 6"/>
<organism evidence="7 8">
    <name type="scientific">Thalassovita aquimarina</name>
    <dbReference type="NCBI Taxonomy" id="2785917"/>
    <lineage>
        <taxon>Bacteria</taxon>
        <taxon>Pseudomonadati</taxon>
        <taxon>Pseudomonadota</taxon>
        <taxon>Alphaproteobacteria</taxon>
        <taxon>Rhodobacterales</taxon>
        <taxon>Roseobacteraceae</taxon>
        <taxon>Thalassovita</taxon>
    </lineage>
</organism>
<dbReference type="PANTHER" id="PTHR10695">
    <property type="entry name" value="DEPHOSPHO-COA KINASE-RELATED"/>
    <property type="match status" value="1"/>
</dbReference>
<dbReference type="InterPro" id="IPR001977">
    <property type="entry name" value="Depp_CoAkinase"/>
</dbReference>
<evidence type="ECO:0000256" key="4">
    <source>
        <dbReference type="ARBA" id="ARBA00022993"/>
    </source>
</evidence>
<feature type="binding site" evidence="5">
    <location>
        <begin position="12"/>
        <end position="17"/>
    </location>
    <ligand>
        <name>ATP</name>
        <dbReference type="ChEBI" id="CHEBI:30616"/>
    </ligand>
</feature>
<keyword evidence="4 5" id="KW-0173">Coenzyme A biosynthesis</keyword>
<evidence type="ECO:0000256" key="6">
    <source>
        <dbReference type="NCBIfam" id="TIGR00152"/>
    </source>
</evidence>
<dbReference type="Gene3D" id="3.40.50.300">
    <property type="entry name" value="P-loop containing nucleotide triphosphate hydrolases"/>
    <property type="match status" value="1"/>
</dbReference>
<keyword evidence="3 5" id="KW-0067">ATP-binding</keyword>
<evidence type="ECO:0000256" key="5">
    <source>
        <dbReference type="HAMAP-Rule" id="MF_00376"/>
    </source>
</evidence>
<comment type="function">
    <text evidence="5">Catalyzes the phosphorylation of the 3'-hydroxyl group of dephosphocoenzyme A to form coenzyme A.</text>
</comment>
<comment type="subcellular location">
    <subcellularLocation>
        <location evidence="5">Cytoplasm</location>
    </subcellularLocation>
</comment>
<dbReference type="InterPro" id="IPR027417">
    <property type="entry name" value="P-loop_NTPase"/>
</dbReference>
<dbReference type="SUPFAM" id="SSF52540">
    <property type="entry name" value="P-loop containing nucleoside triphosphate hydrolases"/>
    <property type="match status" value="1"/>
</dbReference>
<comment type="pathway">
    <text evidence="5">Cofactor biosynthesis; coenzyme A biosynthesis; CoA from (R)-pantothenate: step 5/5.</text>
</comment>
<dbReference type="CDD" id="cd02022">
    <property type="entry name" value="DPCK"/>
    <property type="match status" value="1"/>
</dbReference>
<name>A0ABS5HN89_9RHOB</name>
<evidence type="ECO:0000313" key="8">
    <source>
        <dbReference type="Proteomes" id="UP001195941"/>
    </source>
</evidence>
<accession>A0ABS5HN89</accession>
<keyword evidence="2 5" id="KW-0547">Nucleotide-binding</keyword>
<evidence type="ECO:0000256" key="3">
    <source>
        <dbReference type="ARBA" id="ARBA00022840"/>
    </source>
</evidence>
<dbReference type="NCBIfam" id="TIGR00152">
    <property type="entry name" value="dephospho-CoA kinase"/>
    <property type="match status" value="1"/>
</dbReference>
<keyword evidence="5" id="KW-0963">Cytoplasm</keyword>
<dbReference type="GO" id="GO:0004140">
    <property type="term" value="F:dephospho-CoA kinase activity"/>
    <property type="evidence" value="ECO:0007669"/>
    <property type="project" value="UniProtKB-EC"/>
</dbReference>
<evidence type="ECO:0000256" key="2">
    <source>
        <dbReference type="ARBA" id="ARBA00022741"/>
    </source>
</evidence>
<keyword evidence="5 7" id="KW-0418">Kinase</keyword>
<comment type="similarity">
    <text evidence="1 5">Belongs to the CoaE family.</text>
</comment>
<gene>
    <name evidence="5" type="primary">coaE</name>
    <name evidence="7" type="ORF">IT775_04665</name>
</gene>
<dbReference type="PANTHER" id="PTHR10695:SF46">
    <property type="entry name" value="BIFUNCTIONAL COENZYME A SYNTHASE-RELATED"/>
    <property type="match status" value="1"/>
</dbReference>
<reference evidence="7 8" key="1">
    <citation type="journal article" date="2021" name="Arch. Microbiol.">
        <title>Thalassobius aquimarinus sp. nov., isolated from the Sea of Japan seashore.</title>
        <authorList>
            <person name="Kurilenko V.V."/>
            <person name="Romanenko L.A."/>
            <person name="Chernysheva N.Y."/>
            <person name="Velansky P.V."/>
            <person name="Tekutyeva L.A."/>
            <person name="Isaeva M.P."/>
            <person name="Mikhailov V.V."/>
        </authorList>
    </citation>
    <scope>NUCLEOTIDE SEQUENCE [LARGE SCALE GENOMIC DNA]</scope>
    <source>
        <strain evidence="7 8">KMM 8518</strain>
    </source>
</reference>
<comment type="catalytic activity">
    <reaction evidence="5">
        <text>3'-dephospho-CoA + ATP = ADP + CoA + H(+)</text>
        <dbReference type="Rhea" id="RHEA:18245"/>
        <dbReference type="ChEBI" id="CHEBI:15378"/>
        <dbReference type="ChEBI" id="CHEBI:30616"/>
        <dbReference type="ChEBI" id="CHEBI:57287"/>
        <dbReference type="ChEBI" id="CHEBI:57328"/>
        <dbReference type="ChEBI" id="CHEBI:456216"/>
        <dbReference type="EC" id="2.7.1.24"/>
    </reaction>
</comment>
<proteinExistence type="inferred from homology"/>
<evidence type="ECO:0000256" key="1">
    <source>
        <dbReference type="ARBA" id="ARBA00009018"/>
    </source>
</evidence>
<sequence length="197" mass="21324">MRFKLGLTGSIGMGKSTTAKMFAEAGCAVWDADAAVHRLYSKGGKAVPAFQRDFPEAVIDGSVSRDVLKQIIGRDPGALKRIEAIVHPLVGEDRADFITNASADILVFDIPLLFETGGDAAMDAVATVSAPPEIQKQRVMERGTMNAAQFKTIREKQMPDAEKRARADYVIVTDTLDHARAQVQAVIDDIQGKLRNA</sequence>